<dbReference type="HOGENOM" id="CLU_1501668_0_0_9"/>
<evidence type="ECO:0000313" key="2">
    <source>
        <dbReference type="EMBL" id="ABX26340.1"/>
    </source>
</evidence>
<name>A8YWH8_LACH4</name>
<dbReference type="KEGG" id="lhe:lhv_0058"/>
<accession>A8YWH8</accession>
<dbReference type="eggNOG" id="ENOG50300V7">
    <property type="taxonomic scope" value="Bacteria"/>
</dbReference>
<reference evidence="2 3" key="1">
    <citation type="journal article" date="2008" name="J. Bacteriol.">
        <title>Genome sequence of Lactobacillus helveticus: an organism distinguished by selective gene loss and IS element expansion.</title>
        <authorList>
            <person name="Callanan M."/>
            <person name="Kaleta P."/>
            <person name="O'Callaghan J."/>
            <person name="O'Sullivan O."/>
            <person name="Jordan K."/>
            <person name="McAuliffe O."/>
            <person name="Sangrador-Vegas A."/>
            <person name="Slattery L."/>
            <person name="Fitzgerald G.F."/>
            <person name="Beresford T."/>
            <person name="Ross R.P."/>
        </authorList>
    </citation>
    <scope>NUCLEOTIDE SEQUENCE [LARGE SCALE GENOMIC DNA]</scope>
    <source>
        <strain evidence="2 3">DPC 4571</strain>
    </source>
</reference>
<gene>
    <name evidence="2" type="ordered locus">lhv_0058</name>
</gene>
<proteinExistence type="predicted"/>
<dbReference type="EMBL" id="CP000517">
    <property type="protein sequence ID" value="ABX26340.1"/>
    <property type="molecule type" value="Genomic_DNA"/>
</dbReference>
<dbReference type="Proteomes" id="UP000000790">
    <property type="component" value="Chromosome"/>
</dbReference>
<organism evidence="2 3">
    <name type="scientific">Lactobacillus helveticus (strain DPC 4571)</name>
    <dbReference type="NCBI Taxonomy" id="405566"/>
    <lineage>
        <taxon>Bacteria</taxon>
        <taxon>Bacillati</taxon>
        <taxon>Bacillota</taxon>
        <taxon>Bacilli</taxon>
        <taxon>Lactobacillales</taxon>
        <taxon>Lactobacillaceae</taxon>
        <taxon>Lactobacillus</taxon>
    </lineage>
</organism>
<dbReference type="AlphaFoldDB" id="A8YWH8"/>
<sequence length="179" mass="20631">MIFRRSINHCIFFSSRKYPSQYLKATNIDGVTRRITHNAYIYRSSNRRTSFNGKWKLYRGQTVTTYGGSYKFKNGKRYLRVGGPHKQYIKSYNLGPVINTNTAASTDSGEETTVTVKYAYNVNIYDNQGRVIKKNIPKGTKFVVDRLEKTSFADQFIPEWAVMVSIELRGRPIGLSLFL</sequence>
<protein>
    <submittedName>
        <fullName evidence="2">S-layer protein</fullName>
    </submittedName>
</protein>
<evidence type="ECO:0000313" key="3">
    <source>
        <dbReference type="Proteomes" id="UP000000790"/>
    </source>
</evidence>
<evidence type="ECO:0000259" key="1">
    <source>
        <dbReference type="Pfam" id="PF03217"/>
    </source>
</evidence>
<dbReference type="Pfam" id="PF03217">
    <property type="entry name" value="SlpA"/>
    <property type="match status" value="1"/>
</dbReference>
<dbReference type="InterPro" id="IPR024968">
    <property type="entry name" value="SlpA_C_lactobacillus"/>
</dbReference>
<feature type="domain" description="S-layer protein C-terminal" evidence="1">
    <location>
        <begin position="25"/>
        <end position="90"/>
    </location>
</feature>